<dbReference type="SUPFAM" id="SSF52540">
    <property type="entry name" value="P-loop containing nucleoside triphosphate hydrolases"/>
    <property type="match status" value="1"/>
</dbReference>
<dbReference type="GO" id="GO:0003677">
    <property type="term" value="F:DNA binding"/>
    <property type="evidence" value="ECO:0007669"/>
    <property type="project" value="UniProtKB-KW"/>
</dbReference>
<dbReference type="InterPro" id="IPR036388">
    <property type="entry name" value="WH-like_DNA-bd_sf"/>
</dbReference>
<keyword evidence="3" id="KW-0804">Transcription</keyword>
<evidence type="ECO:0000256" key="1">
    <source>
        <dbReference type="ARBA" id="ARBA00023015"/>
    </source>
</evidence>
<reference evidence="5 6" key="1">
    <citation type="submission" date="2016-05" db="EMBL/GenBank/DDBJ databases">
        <title>Paenibacillus sp. 1ZS3-15 nov., isolated from the rhizosphere soil.</title>
        <authorList>
            <person name="Zhang X.X."/>
            <person name="Zhang J."/>
        </authorList>
    </citation>
    <scope>NUCLEOTIDE SEQUENCE [LARGE SCALE GENOMIC DNA]</scope>
    <source>
        <strain evidence="5 6">1ZS3-15</strain>
    </source>
</reference>
<dbReference type="CDD" id="cd06170">
    <property type="entry name" value="LuxR_C_like"/>
    <property type="match status" value="1"/>
</dbReference>
<dbReference type="AlphaFoldDB" id="A0A198ABY9"/>
<dbReference type="PANTHER" id="PTHR44688">
    <property type="entry name" value="DNA-BINDING TRANSCRIPTIONAL ACTIVATOR DEVR_DOSR"/>
    <property type="match status" value="1"/>
</dbReference>
<keyword evidence="2" id="KW-0238">DNA-binding</keyword>
<dbReference type="PROSITE" id="PS00622">
    <property type="entry name" value="HTH_LUXR_1"/>
    <property type="match status" value="1"/>
</dbReference>
<accession>A0A198ABY9</accession>
<comment type="caution">
    <text evidence="5">The sequence shown here is derived from an EMBL/GenBank/DDBJ whole genome shotgun (WGS) entry which is preliminary data.</text>
</comment>
<keyword evidence="1" id="KW-0805">Transcription regulation</keyword>
<evidence type="ECO:0000256" key="3">
    <source>
        <dbReference type="ARBA" id="ARBA00023163"/>
    </source>
</evidence>
<protein>
    <recommendedName>
        <fullName evidence="4">HTH luxR-type domain-containing protein</fullName>
    </recommendedName>
</protein>
<evidence type="ECO:0000256" key="2">
    <source>
        <dbReference type="ARBA" id="ARBA00023125"/>
    </source>
</evidence>
<evidence type="ECO:0000313" key="5">
    <source>
        <dbReference type="EMBL" id="OAS18473.1"/>
    </source>
</evidence>
<dbReference type="GO" id="GO:0006355">
    <property type="term" value="P:regulation of DNA-templated transcription"/>
    <property type="evidence" value="ECO:0007669"/>
    <property type="project" value="InterPro"/>
</dbReference>
<dbReference type="SMART" id="SM00421">
    <property type="entry name" value="HTH_LUXR"/>
    <property type="match status" value="1"/>
</dbReference>
<dbReference type="SUPFAM" id="SSF46894">
    <property type="entry name" value="C-terminal effector domain of the bipartite response regulators"/>
    <property type="match status" value="1"/>
</dbReference>
<gene>
    <name evidence="5" type="ORF">A8708_00405</name>
</gene>
<dbReference type="PROSITE" id="PS50043">
    <property type="entry name" value="HTH_LUXR_2"/>
    <property type="match status" value="1"/>
</dbReference>
<dbReference type="EMBL" id="LYPB01000065">
    <property type="protein sequence ID" value="OAS18473.1"/>
    <property type="molecule type" value="Genomic_DNA"/>
</dbReference>
<feature type="domain" description="HTH luxR-type" evidence="4">
    <location>
        <begin position="600"/>
        <end position="665"/>
    </location>
</feature>
<dbReference type="InterPro" id="IPR049945">
    <property type="entry name" value="AAA_22"/>
</dbReference>
<dbReference type="GO" id="GO:0016887">
    <property type="term" value="F:ATP hydrolysis activity"/>
    <property type="evidence" value="ECO:0007669"/>
    <property type="project" value="InterPro"/>
</dbReference>
<dbReference type="PRINTS" id="PR00038">
    <property type="entry name" value="HTHLUXR"/>
</dbReference>
<dbReference type="RefSeq" id="WP_068664577.1">
    <property type="nucleotide sequence ID" value="NZ_LYPB01000065.1"/>
</dbReference>
<name>A0A198ABY9_9BACL</name>
<dbReference type="Pfam" id="PF00196">
    <property type="entry name" value="GerE"/>
    <property type="match status" value="1"/>
</dbReference>
<evidence type="ECO:0000313" key="6">
    <source>
        <dbReference type="Proteomes" id="UP000078454"/>
    </source>
</evidence>
<sequence>MSMIDERQDQFIGGRSEQLELFGRSITEGAVDGKTIWNVYGTAGVGKSFLLDSFRRQAQRAGVIMLYLDSRDFNHKGDSLCRELLMQLSPGERILHRNPMEACLAKLNQLAAEVKIVLALDTYEEMGELDGWLRDHFIKWLPDNMLLLIAGRYKLKGTWVVSPAIRERLLFMPLGNLTHAESAVYLQQSGIKEVQQIERIWFKTGGHPLALSLAADVNPNVDWMHTSTEDTGWFDHLAKAWLREVPDAHLRKVVEAAGVLLRINREVLQVIMDQEVDDETFSNLISFSFVRKTERGWMLHDLMRLAMRKQLEERTPVYFERLRGRAAQYYAARIRHSAPYRRTDWEVGELFYYTGIPVIRALIQSYARGQYTWEPLTLTNLHEGEAYMRLRLDEATPLTLAGMDPETDESYDEFVGKEDMTLTIKHLDLRKWVQLDQQAAMLLRSADGRVAGLAVIVPIEKSTLPVLMDDPFAKPYLSSLSQDDITLLEVEPPDKAGWFIRTIDYGDWQNSDMVIETMYLMFSYMCSGGIFITSPPPLGFFYEGHLNLGFQLAPGIIHQNYDDKTPTPTFVLDTRGDKLEAFLRFLLKRGGFPDELQVVSSGQDLQLTKREREVVALVLDGLTNLEIARVLYVSEITVKKHVSSIYSKLSVKGRTQLIKLLASNPLIS</sequence>
<dbReference type="STRING" id="1850517.A8708_00405"/>
<dbReference type="InterPro" id="IPR027417">
    <property type="entry name" value="P-loop_NTPase"/>
</dbReference>
<proteinExistence type="predicted"/>
<keyword evidence="6" id="KW-1185">Reference proteome</keyword>
<dbReference type="InterPro" id="IPR000792">
    <property type="entry name" value="Tscrpt_reg_LuxR_C"/>
</dbReference>
<dbReference type="PANTHER" id="PTHR44688:SF16">
    <property type="entry name" value="DNA-BINDING TRANSCRIPTIONAL ACTIVATOR DEVR_DOSR"/>
    <property type="match status" value="1"/>
</dbReference>
<dbReference type="Proteomes" id="UP000078454">
    <property type="component" value="Unassembled WGS sequence"/>
</dbReference>
<organism evidence="5 6">
    <name type="scientific">Paenibacillus oryzisoli</name>
    <dbReference type="NCBI Taxonomy" id="1850517"/>
    <lineage>
        <taxon>Bacteria</taxon>
        <taxon>Bacillati</taxon>
        <taxon>Bacillota</taxon>
        <taxon>Bacilli</taxon>
        <taxon>Bacillales</taxon>
        <taxon>Paenibacillaceae</taxon>
        <taxon>Paenibacillus</taxon>
    </lineage>
</organism>
<dbReference type="Gene3D" id="1.10.10.10">
    <property type="entry name" value="Winged helix-like DNA-binding domain superfamily/Winged helix DNA-binding domain"/>
    <property type="match status" value="1"/>
</dbReference>
<evidence type="ECO:0000259" key="4">
    <source>
        <dbReference type="PROSITE" id="PS50043"/>
    </source>
</evidence>
<dbReference type="InterPro" id="IPR016032">
    <property type="entry name" value="Sig_transdc_resp-reg_C-effctor"/>
</dbReference>
<dbReference type="Pfam" id="PF13401">
    <property type="entry name" value="AAA_22"/>
    <property type="match status" value="1"/>
</dbReference>